<dbReference type="Pfam" id="PF13417">
    <property type="entry name" value="GST_N_3"/>
    <property type="match status" value="1"/>
</dbReference>
<dbReference type="CDD" id="cd00299">
    <property type="entry name" value="GST_C_family"/>
    <property type="match status" value="1"/>
</dbReference>
<dbReference type="SUPFAM" id="SSF52833">
    <property type="entry name" value="Thioredoxin-like"/>
    <property type="match status" value="1"/>
</dbReference>
<dbReference type="SFLD" id="SFLDG00358">
    <property type="entry name" value="Main_(cytGST)"/>
    <property type="match status" value="1"/>
</dbReference>
<sequence>MSSPIPTLFLYDHPASSYAQKARMALRLKHLPFTKETPANLGLGEPNSSFEAANPRMEVPALIINDGDAEFKIFDSSVIVQYLEDAFPDAPSLLPKDPKERAVARMIEEVCDTAYEAINWALGEVFWFGRAEGAEAERIQAAAGDQTKQIHEYLTPLLGTKPFFNGTTPGLADICLAPVFHRSVLRGLGPAKDSPLDAWHSRMEGVPAIAETWREMEGGVQGMSNAGPGLWAPHSGRRREYRDHRLEFLMKNGAAWIVNKGLEDDNVRFGRWPAVNK</sequence>
<evidence type="ECO:0000313" key="3">
    <source>
        <dbReference type="EMBL" id="KAK4500125.1"/>
    </source>
</evidence>
<protein>
    <recommendedName>
        <fullName evidence="5">Glutathione S-transferase</fullName>
    </recommendedName>
</protein>
<evidence type="ECO:0008006" key="5">
    <source>
        <dbReference type="Google" id="ProtNLM"/>
    </source>
</evidence>
<dbReference type="PANTHER" id="PTHR43968">
    <property type="match status" value="1"/>
</dbReference>
<proteinExistence type="predicted"/>
<dbReference type="Gene3D" id="1.20.1050.10">
    <property type="match status" value="1"/>
</dbReference>
<gene>
    <name evidence="3" type="ORF">PRZ48_008311</name>
</gene>
<dbReference type="InterPro" id="IPR040079">
    <property type="entry name" value="Glutathione_S-Trfase"/>
</dbReference>
<dbReference type="InterPro" id="IPR036282">
    <property type="entry name" value="Glutathione-S-Trfase_C_sf"/>
</dbReference>
<feature type="domain" description="GST C-terminal" evidence="2">
    <location>
        <begin position="97"/>
        <end position="226"/>
    </location>
</feature>
<dbReference type="InterPro" id="IPR050983">
    <property type="entry name" value="GST_Omega/HSP26"/>
</dbReference>
<accession>A0ABR0EFR3</accession>
<evidence type="ECO:0000259" key="1">
    <source>
        <dbReference type="PROSITE" id="PS50404"/>
    </source>
</evidence>
<name>A0ABR0EFR3_ZASCE</name>
<dbReference type="InterPro" id="IPR004045">
    <property type="entry name" value="Glutathione_S-Trfase_N"/>
</dbReference>
<dbReference type="InterPro" id="IPR010987">
    <property type="entry name" value="Glutathione-S-Trfase_C-like"/>
</dbReference>
<keyword evidence="4" id="KW-1185">Reference proteome</keyword>
<dbReference type="Gene3D" id="3.40.30.10">
    <property type="entry name" value="Glutaredoxin"/>
    <property type="match status" value="1"/>
</dbReference>
<dbReference type="SUPFAM" id="SSF47616">
    <property type="entry name" value="GST C-terminal domain-like"/>
    <property type="match status" value="1"/>
</dbReference>
<reference evidence="3 4" key="1">
    <citation type="journal article" date="2023" name="G3 (Bethesda)">
        <title>A chromosome-level genome assembly of Zasmidium syzygii isolated from banana leaves.</title>
        <authorList>
            <person name="van Westerhoven A.C."/>
            <person name="Mehrabi R."/>
            <person name="Talebi R."/>
            <person name="Steentjes M.B.F."/>
            <person name="Corcolon B."/>
            <person name="Chong P.A."/>
            <person name="Kema G.H.J."/>
            <person name="Seidl M.F."/>
        </authorList>
    </citation>
    <scope>NUCLEOTIDE SEQUENCE [LARGE SCALE GENOMIC DNA]</scope>
    <source>
        <strain evidence="3 4">P124</strain>
    </source>
</reference>
<comment type="caution">
    <text evidence="3">The sequence shown here is derived from an EMBL/GenBank/DDBJ whole genome shotgun (WGS) entry which is preliminary data.</text>
</comment>
<dbReference type="SFLD" id="SFLDS00019">
    <property type="entry name" value="Glutathione_Transferase_(cytos"/>
    <property type="match status" value="1"/>
</dbReference>
<dbReference type="CDD" id="cd00570">
    <property type="entry name" value="GST_N_family"/>
    <property type="match status" value="1"/>
</dbReference>
<feature type="domain" description="GST N-terminal" evidence="1">
    <location>
        <begin position="6"/>
        <end position="91"/>
    </location>
</feature>
<dbReference type="InterPro" id="IPR036249">
    <property type="entry name" value="Thioredoxin-like_sf"/>
</dbReference>
<dbReference type="PROSITE" id="PS50405">
    <property type="entry name" value="GST_CTER"/>
    <property type="match status" value="1"/>
</dbReference>
<evidence type="ECO:0000259" key="2">
    <source>
        <dbReference type="PROSITE" id="PS50405"/>
    </source>
</evidence>
<dbReference type="PROSITE" id="PS50404">
    <property type="entry name" value="GST_NTER"/>
    <property type="match status" value="1"/>
</dbReference>
<evidence type="ECO:0000313" key="4">
    <source>
        <dbReference type="Proteomes" id="UP001305779"/>
    </source>
</evidence>
<dbReference type="PANTHER" id="PTHR43968:SF6">
    <property type="entry name" value="GLUTATHIONE S-TRANSFERASE OMEGA"/>
    <property type="match status" value="1"/>
</dbReference>
<dbReference type="Proteomes" id="UP001305779">
    <property type="component" value="Unassembled WGS sequence"/>
</dbReference>
<organism evidence="3 4">
    <name type="scientific">Zasmidium cellare</name>
    <name type="common">Wine cellar mold</name>
    <name type="synonym">Racodium cellare</name>
    <dbReference type="NCBI Taxonomy" id="395010"/>
    <lineage>
        <taxon>Eukaryota</taxon>
        <taxon>Fungi</taxon>
        <taxon>Dikarya</taxon>
        <taxon>Ascomycota</taxon>
        <taxon>Pezizomycotina</taxon>
        <taxon>Dothideomycetes</taxon>
        <taxon>Dothideomycetidae</taxon>
        <taxon>Mycosphaerellales</taxon>
        <taxon>Mycosphaerellaceae</taxon>
        <taxon>Zasmidium</taxon>
    </lineage>
</organism>
<dbReference type="EMBL" id="JAXOVC010000006">
    <property type="protein sequence ID" value="KAK4500125.1"/>
    <property type="molecule type" value="Genomic_DNA"/>
</dbReference>